<evidence type="ECO:0000313" key="2">
    <source>
        <dbReference type="EMBL" id="KAK9702357.1"/>
    </source>
</evidence>
<dbReference type="EMBL" id="JASPKY010000394">
    <property type="protein sequence ID" value="KAK9702357.1"/>
    <property type="molecule type" value="Genomic_DNA"/>
</dbReference>
<feature type="compositionally biased region" description="Acidic residues" evidence="1">
    <location>
        <begin position="65"/>
        <end position="82"/>
    </location>
</feature>
<dbReference type="Proteomes" id="UP001458880">
    <property type="component" value="Unassembled WGS sequence"/>
</dbReference>
<name>A0AAW1JF33_POPJA</name>
<gene>
    <name evidence="2" type="ORF">QE152_g30001</name>
</gene>
<organism evidence="2 3">
    <name type="scientific">Popillia japonica</name>
    <name type="common">Japanese beetle</name>
    <dbReference type="NCBI Taxonomy" id="7064"/>
    <lineage>
        <taxon>Eukaryota</taxon>
        <taxon>Metazoa</taxon>
        <taxon>Ecdysozoa</taxon>
        <taxon>Arthropoda</taxon>
        <taxon>Hexapoda</taxon>
        <taxon>Insecta</taxon>
        <taxon>Pterygota</taxon>
        <taxon>Neoptera</taxon>
        <taxon>Endopterygota</taxon>
        <taxon>Coleoptera</taxon>
        <taxon>Polyphaga</taxon>
        <taxon>Scarabaeiformia</taxon>
        <taxon>Scarabaeidae</taxon>
        <taxon>Rutelinae</taxon>
        <taxon>Popillia</taxon>
    </lineage>
</organism>
<proteinExistence type="predicted"/>
<feature type="region of interest" description="Disordered" evidence="1">
    <location>
        <begin position="54"/>
        <end position="98"/>
    </location>
</feature>
<reference evidence="2 3" key="1">
    <citation type="journal article" date="2024" name="BMC Genomics">
        <title>De novo assembly and annotation of Popillia japonica's genome with initial clues to its potential as an invasive pest.</title>
        <authorList>
            <person name="Cucini C."/>
            <person name="Boschi S."/>
            <person name="Funari R."/>
            <person name="Cardaioli E."/>
            <person name="Iannotti N."/>
            <person name="Marturano G."/>
            <person name="Paoli F."/>
            <person name="Bruttini M."/>
            <person name="Carapelli A."/>
            <person name="Frati F."/>
            <person name="Nardi F."/>
        </authorList>
    </citation>
    <scope>NUCLEOTIDE SEQUENCE [LARGE SCALE GENOMIC DNA]</scope>
    <source>
        <strain evidence="2">DMR45628</strain>
    </source>
</reference>
<accession>A0AAW1JF33</accession>
<dbReference type="AlphaFoldDB" id="A0AAW1JF33"/>
<comment type="caution">
    <text evidence="2">The sequence shown here is derived from an EMBL/GenBank/DDBJ whole genome shotgun (WGS) entry which is preliminary data.</text>
</comment>
<keyword evidence="3" id="KW-1185">Reference proteome</keyword>
<sequence length="186" mass="21475">MVNSRIRKVYGDISGITMKISREKVILEEDRHHCNRFCCTQLYLKNFGDASDSEDKFDNDHVSDTETEFSEETVSESEDDNFEFLSKESSGGEPEEEIDLQGSEYVDNFEFLSKESSGGEPEEEIDLQGSEYVAPSGMKLKSYCGYKRKRLERNIVNAHPTPTQYNYIVEMQTHFLRYPTCSLLEK</sequence>
<evidence type="ECO:0000313" key="3">
    <source>
        <dbReference type="Proteomes" id="UP001458880"/>
    </source>
</evidence>
<protein>
    <submittedName>
        <fullName evidence="2">Uncharacterized protein</fullName>
    </submittedName>
</protein>
<evidence type="ECO:0000256" key="1">
    <source>
        <dbReference type="SAM" id="MobiDB-lite"/>
    </source>
</evidence>
<feature type="compositionally biased region" description="Basic and acidic residues" evidence="1">
    <location>
        <begin position="54"/>
        <end position="64"/>
    </location>
</feature>